<keyword evidence="3 10" id="KW-0444">Lipid biosynthesis</keyword>
<keyword evidence="7 10" id="KW-0443">Lipid metabolism</keyword>
<dbReference type="EC" id="1.2.1.84" evidence="10"/>
<dbReference type="Pfam" id="PF07993">
    <property type="entry name" value="NAD_binding_4"/>
    <property type="match status" value="1"/>
</dbReference>
<gene>
    <name evidence="13" type="ORF">CALMAC_LOCUS9429</name>
</gene>
<dbReference type="Pfam" id="PF03015">
    <property type="entry name" value="Sterile"/>
    <property type="match status" value="1"/>
</dbReference>
<dbReference type="AlphaFoldDB" id="A0A653CJ15"/>
<organism evidence="13 14">
    <name type="scientific">Callosobruchus maculatus</name>
    <name type="common">Southern cowpea weevil</name>
    <name type="synonym">Pulse bruchid</name>
    <dbReference type="NCBI Taxonomy" id="64391"/>
    <lineage>
        <taxon>Eukaryota</taxon>
        <taxon>Metazoa</taxon>
        <taxon>Ecdysozoa</taxon>
        <taxon>Arthropoda</taxon>
        <taxon>Hexapoda</taxon>
        <taxon>Insecta</taxon>
        <taxon>Pterygota</taxon>
        <taxon>Neoptera</taxon>
        <taxon>Endopterygota</taxon>
        <taxon>Coleoptera</taxon>
        <taxon>Polyphaga</taxon>
        <taxon>Cucujiformia</taxon>
        <taxon>Chrysomeloidea</taxon>
        <taxon>Chrysomelidae</taxon>
        <taxon>Bruchinae</taxon>
        <taxon>Bruchini</taxon>
        <taxon>Callosobruchus</taxon>
    </lineage>
</organism>
<comment type="subcellular location">
    <subcellularLocation>
        <location evidence="1">Membrane</location>
        <topology evidence="1">Multi-pass membrane protein</topology>
    </subcellularLocation>
</comment>
<evidence type="ECO:0000256" key="6">
    <source>
        <dbReference type="ARBA" id="ARBA00022989"/>
    </source>
</evidence>
<evidence type="ECO:0000313" key="14">
    <source>
        <dbReference type="Proteomes" id="UP000410492"/>
    </source>
</evidence>
<keyword evidence="5 10" id="KW-0521">NADP</keyword>
<dbReference type="CDD" id="cd05236">
    <property type="entry name" value="FAR-N_SDR_e"/>
    <property type="match status" value="1"/>
</dbReference>
<dbReference type="PANTHER" id="PTHR11011">
    <property type="entry name" value="MALE STERILITY PROTEIN 2-RELATED"/>
    <property type="match status" value="1"/>
</dbReference>
<evidence type="ECO:0000256" key="4">
    <source>
        <dbReference type="ARBA" id="ARBA00022692"/>
    </source>
</evidence>
<comment type="function">
    <text evidence="10">Catalyzes the reduction of fatty acyl-CoA to fatty alcohols.</text>
</comment>
<dbReference type="CDD" id="cd09071">
    <property type="entry name" value="FAR_C"/>
    <property type="match status" value="1"/>
</dbReference>
<evidence type="ECO:0000256" key="8">
    <source>
        <dbReference type="ARBA" id="ARBA00023136"/>
    </source>
</evidence>
<dbReference type="GO" id="GO:0035336">
    <property type="term" value="P:long-chain fatty-acyl-CoA metabolic process"/>
    <property type="evidence" value="ECO:0007669"/>
    <property type="project" value="TreeGrafter"/>
</dbReference>
<dbReference type="GO" id="GO:0016020">
    <property type="term" value="C:membrane"/>
    <property type="evidence" value="ECO:0007669"/>
    <property type="project" value="UniProtKB-SubCell"/>
</dbReference>
<dbReference type="InterPro" id="IPR013120">
    <property type="entry name" value="FAR_NAD-bd"/>
</dbReference>
<feature type="domain" description="Thioester reductase (TE)" evidence="12">
    <location>
        <begin position="70"/>
        <end position="340"/>
    </location>
</feature>
<accession>A0A653CJ15</accession>
<evidence type="ECO:0000256" key="1">
    <source>
        <dbReference type="ARBA" id="ARBA00004141"/>
    </source>
</evidence>
<evidence type="ECO:0000259" key="12">
    <source>
        <dbReference type="Pfam" id="PF07993"/>
    </source>
</evidence>
<comment type="similarity">
    <text evidence="2 10">Belongs to the fatty acyl-CoA reductase family.</text>
</comment>
<keyword evidence="8 10" id="KW-0472">Membrane</keyword>
<feature type="transmembrane region" description="Helical" evidence="10">
    <location>
        <begin position="524"/>
        <end position="544"/>
    </location>
</feature>
<feature type="domain" description="Fatty acyl-CoA reductase C-terminal" evidence="11">
    <location>
        <begin position="415"/>
        <end position="509"/>
    </location>
</feature>
<protein>
    <recommendedName>
        <fullName evidence="10">Fatty acyl-CoA reductase</fullName>
        <ecNumber evidence="10">1.2.1.84</ecNumber>
    </recommendedName>
</protein>
<evidence type="ECO:0000259" key="11">
    <source>
        <dbReference type="Pfam" id="PF03015"/>
    </source>
</evidence>
<evidence type="ECO:0000256" key="9">
    <source>
        <dbReference type="ARBA" id="ARBA00052530"/>
    </source>
</evidence>
<proteinExistence type="inferred from homology"/>
<evidence type="ECO:0000256" key="2">
    <source>
        <dbReference type="ARBA" id="ARBA00005928"/>
    </source>
</evidence>
<name>A0A653CJ15_CALMS</name>
<evidence type="ECO:0000256" key="3">
    <source>
        <dbReference type="ARBA" id="ARBA00022516"/>
    </source>
</evidence>
<keyword evidence="10" id="KW-0560">Oxidoreductase</keyword>
<comment type="catalytic activity">
    <reaction evidence="9 10">
        <text>a long-chain fatty acyl-CoA + 2 NADPH + 2 H(+) = a long-chain primary fatty alcohol + 2 NADP(+) + CoA</text>
        <dbReference type="Rhea" id="RHEA:52716"/>
        <dbReference type="ChEBI" id="CHEBI:15378"/>
        <dbReference type="ChEBI" id="CHEBI:57287"/>
        <dbReference type="ChEBI" id="CHEBI:57783"/>
        <dbReference type="ChEBI" id="CHEBI:58349"/>
        <dbReference type="ChEBI" id="CHEBI:77396"/>
        <dbReference type="ChEBI" id="CHEBI:83139"/>
        <dbReference type="EC" id="1.2.1.84"/>
    </reaction>
</comment>
<keyword evidence="4 10" id="KW-0812">Transmembrane</keyword>
<evidence type="ECO:0000256" key="5">
    <source>
        <dbReference type="ARBA" id="ARBA00022857"/>
    </source>
</evidence>
<dbReference type="InterPro" id="IPR036291">
    <property type="entry name" value="NAD(P)-bd_dom_sf"/>
</dbReference>
<dbReference type="Proteomes" id="UP000410492">
    <property type="component" value="Unassembled WGS sequence"/>
</dbReference>
<keyword evidence="6 10" id="KW-1133">Transmembrane helix</keyword>
<sequence length="564" mass="65161">MGVTKPKMRPKVMRYTSISNCMLNVIFNTIWKSNQTKCDYRWVLTLDVRSMNESSLPSIPEYFKGKNVFITGATGFIGKVLIEKLLRSCPEIGKIYILIREKKGKDPAKRIKEMTDLELFDVLKKTYPDNLSKILPIIGDVTEINLGISQEDRTKLINEIHIVYHIAASIRFDDPLKYAILMNTRGTREVLHLVKEIKHLEVFMHLSTTYCNIDKKVIDEKIYPPHDDWRRAIDLAENADPRMMDILTPKFMEPFPNTYTFTKSMGEHVVKDLCEGQIPAIVFRPSIVICTMTDPFPGWMDNFNGPVGILVASGKGVMRSVYADPQIRADYVPCDSVVKGMIMATWKKAFERDAEKYSISVYNASSYRVQQVSVGELVHLGKKLCWEMPLNDVIWYPNGSVTKCWYENYLKLIFYQLLPALFIDGLLLSLGKKPMLVKIHRRIFIANSALAYFLNNQWDFLNNKTLALENLLHPEDLKAFSYETGSKYAEPYEFFKNGLLGGRRYLLHEPDSTMEKAVVHSRRMWMIAQVFNSLWYAAAFYILWSIMKMFISKLDAIIEYINTP</sequence>
<dbReference type="EMBL" id="CAACVG010007954">
    <property type="protein sequence ID" value="VEN47753.1"/>
    <property type="molecule type" value="Genomic_DNA"/>
</dbReference>
<dbReference type="OrthoDB" id="429813at2759"/>
<dbReference type="PANTHER" id="PTHR11011:SF24">
    <property type="entry name" value="FATTY ACYL-COA REDUCTASE"/>
    <property type="match status" value="1"/>
</dbReference>
<dbReference type="GO" id="GO:0102965">
    <property type="term" value="F:alcohol-forming long-chain fatty acyl-CoA reductase activity"/>
    <property type="evidence" value="ECO:0007669"/>
    <property type="project" value="UniProtKB-EC"/>
</dbReference>
<evidence type="ECO:0000256" key="10">
    <source>
        <dbReference type="RuleBase" id="RU363097"/>
    </source>
</evidence>
<dbReference type="InterPro" id="IPR033640">
    <property type="entry name" value="FAR_C"/>
</dbReference>
<dbReference type="GO" id="GO:0080019">
    <property type="term" value="F:alcohol-forming very long-chain fatty acyl-CoA reductase activity"/>
    <property type="evidence" value="ECO:0007669"/>
    <property type="project" value="InterPro"/>
</dbReference>
<evidence type="ECO:0000256" key="7">
    <source>
        <dbReference type="ARBA" id="ARBA00023098"/>
    </source>
</evidence>
<dbReference type="InterPro" id="IPR026055">
    <property type="entry name" value="FAR"/>
</dbReference>
<reference evidence="13 14" key="1">
    <citation type="submission" date="2019-01" db="EMBL/GenBank/DDBJ databases">
        <authorList>
            <person name="Sayadi A."/>
        </authorList>
    </citation>
    <scope>NUCLEOTIDE SEQUENCE [LARGE SCALE GENOMIC DNA]</scope>
</reference>
<evidence type="ECO:0000313" key="13">
    <source>
        <dbReference type="EMBL" id="VEN47753.1"/>
    </source>
</evidence>
<keyword evidence="14" id="KW-1185">Reference proteome</keyword>
<dbReference type="FunFam" id="3.40.50.720:FF:000143">
    <property type="entry name" value="Fatty acyl-CoA reductase"/>
    <property type="match status" value="1"/>
</dbReference>
<dbReference type="GO" id="GO:0005777">
    <property type="term" value="C:peroxisome"/>
    <property type="evidence" value="ECO:0007669"/>
    <property type="project" value="TreeGrafter"/>
</dbReference>
<dbReference type="Gene3D" id="3.40.50.720">
    <property type="entry name" value="NAD(P)-binding Rossmann-like Domain"/>
    <property type="match status" value="1"/>
</dbReference>
<dbReference type="SUPFAM" id="SSF51735">
    <property type="entry name" value="NAD(P)-binding Rossmann-fold domains"/>
    <property type="match status" value="1"/>
</dbReference>